<dbReference type="Proteomes" id="UP001221898">
    <property type="component" value="Unassembled WGS sequence"/>
</dbReference>
<evidence type="ECO:0000313" key="1">
    <source>
        <dbReference type="EMBL" id="KAJ8397748.1"/>
    </source>
</evidence>
<dbReference type="AlphaFoldDB" id="A0AAD7S8A4"/>
<sequence>MHGGAAMERNHLPTVQQFIKVRLARLTLLPARALARKRAAEEESHAGVCVFVSAGLHLRPPTRITTLGGERQRMLRSRSTAASPLRFMRASVALDSDHRRICGEPRGLLCEVRASPRRCGSAARGKDYVGGIALSSGRRVGYVDPDLPLPPPRAPSVTFKSSVHQMLSPHAGGLALSLSRYSSCVITQHMASAPGRLQHILSLRVHQSALGASVFHVRCETPRPPELAFDE</sequence>
<comment type="caution">
    <text evidence="1">The sequence shown here is derived from an EMBL/GenBank/DDBJ whole genome shotgun (WGS) entry which is preliminary data.</text>
</comment>
<keyword evidence="2" id="KW-1185">Reference proteome</keyword>
<protein>
    <submittedName>
        <fullName evidence="1">Uncharacterized protein</fullName>
    </submittedName>
</protein>
<gene>
    <name evidence="1" type="ORF">AAFF_G00434370</name>
</gene>
<accession>A0AAD7S8A4</accession>
<reference evidence="1" key="1">
    <citation type="journal article" date="2023" name="Science">
        <title>Genome structures resolve the early diversification of teleost fishes.</title>
        <authorList>
            <person name="Parey E."/>
            <person name="Louis A."/>
            <person name="Montfort J."/>
            <person name="Bouchez O."/>
            <person name="Roques C."/>
            <person name="Iampietro C."/>
            <person name="Lluch J."/>
            <person name="Castinel A."/>
            <person name="Donnadieu C."/>
            <person name="Desvignes T."/>
            <person name="Floi Bucao C."/>
            <person name="Jouanno E."/>
            <person name="Wen M."/>
            <person name="Mejri S."/>
            <person name="Dirks R."/>
            <person name="Jansen H."/>
            <person name="Henkel C."/>
            <person name="Chen W.J."/>
            <person name="Zahm M."/>
            <person name="Cabau C."/>
            <person name="Klopp C."/>
            <person name="Thompson A.W."/>
            <person name="Robinson-Rechavi M."/>
            <person name="Braasch I."/>
            <person name="Lecointre G."/>
            <person name="Bobe J."/>
            <person name="Postlethwait J.H."/>
            <person name="Berthelot C."/>
            <person name="Roest Crollius H."/>
            <person name="Guiguen Y."/>
        </authorList>
    </citation>
    <scope>NUCLEOTIDE SEQUENCE</scope>
    <source>
        <strain evidence="1">NC1722</strain>
    </source>
</reference>
<organism evidence="1 2">
    <name type="scientific">Aldrovandia affinis</name>
    <dbReference type="NCBI Taxonomy" id="143900"/>
    <lineage>
        <taxon>Eukaryota</taxon>
        <taxon>Metazoa</taxon>
        <taxon>Chordata</taxon>
        <taxon>Craniata</taxon>
        <taxon>Vertebrata</taxon>
        <taxon>Euteleostomi</taxon>
        <taxon>Actinopterygii</taxon>
        <taxon>Neopterygii</taxon>
        <taxon>Teleostei</taxon>
        <taxon>Notacanthiformes</taxon>
        <taxon>Halosauridae</taxon>
        <taxon>Aldrovandia</taxon>
    </lineage>
</organism>
<name>A0AAD7S8A4_9TELE</name>
<dbReference type="EMBL" id="JAINUG010000095">
    <property type="protein sequence ID" value="KAJ8397748.1"/>
    <property type="molecule type" value="Genomic_DNA"/>
</dbReference>
<evidence type="ECO:0000313" key="2">
    <source>
        <dbReference type="Proteomes" id="UP001221898"/>
    </source>
</evidence>
<proteinExistence type="predicted"/>